<evidence type="ECO:0000313" key="2">
    <source>
        <dbReference type="EMBL" id="QDT23892.1"/>
    </source>
</evidence>
<keyword evidence="3" id="KW-1185">Reference proteome</keyword>
<feature type="signal peptide" evidence="1">
    <location>
        <begin position="1"/>
        <end position="20"/>
    </location>
</feature>
<name>A0A517PX01_9PLAN</name>
<protein>
    <submittedName>
        <fullName evidence="2">Uncharacterized protein</fullName>
    </submittedName>
</protein>
<dbReference type="AlphaFoldDB" id="A0A517PX01"/>
<evidence type="ECO:0000256" key="1">
    <source>
        <dbReference type="SAM" id="SignalP"/>
    </source>
</evidence>
<keyword evidence="1" id="KW-0732">Signal</keyword>
<sequence precursor="true">MIHFRSVFLTLLMILLVDNAAVVADAEKKSELELKITEPKLDNSDVEWEGNFFGFYPRISRRATRFAKQISPEDKNWLLKNLKHKDRTAICHLLLIEYWGPPAAEGEIKHSLSAWYGLTAELQASGEIRYDEADREKLFKLWTKVLSDPKNRFKHGKGVLLDPFKRKKKKQLDDQ</sequence>
<dbReference type="Proteomes" id="UP000320421">
    <property type="component" value="Chromosome"/>
</dbReference>
<dbReference type="RefSeq" id="WP_145191964.1">
    <property type="nucleotide sequence ID" value="NZ_CP036266.1"/>
</dbReference>
<accession>A0A517PX01</accession>
<dbReference type="OrthoDB" id="5147934at2"/>
<reference evidence="2 3" key="1">
    <citation type="submission" date="2019-02" db="EMBL/GenBank/DDBJ databases">
        <title>Deep-cultivation of Planctomycetes and their phenomic and genomic characterization uncovers novel biology.</title>
        <authorList>
            <person name="Wiegand S."/>
            <person name="Jogler M."/>
            <person name="Boedeker C."/>
            <person name="Pinto D."/>
            <person name="Vollmers J."/>
            <person name="Rivas-Marin E."/>
            <person name="Kohn T."/>
            <person name="Peeters S.H."/>
            <person name="Heuer A."/>
            <person name="Rast P."/>
            <person name="Oberbeckmann S."/>
            <person name="Bunk B."/>
            <person name="Jeske O."/>
            <person name="Meyerdierks A."/>
            <person name="Storesund J.E."/>
            <person name="Kallscheuer N."/>
            <person name="Luecker S."/>
            <person name="Lage O.M."/>
            <person name="Pohl T."/>
            <person name="Merkel B.J."/>
            <person name="Hornburger P."/>
            <person name="Mueller R.-W."/>
            <person name="Bruemmer F."/>
            <person name="Labrenz M."/>
            <person name="Spormann A.M."/>
            <person name="Op den Camp H."/>
            <person name="Overmann J."/>
            <person name="Amann R."/>
            <person name="Jetten M.S.M."/>
            <person name="Mascher T."/>
            <person name="Medema M.H."/>
            <person name="Devos D.P."/>
            <person name="Kaster A.-K."/>
            <person name="Ovreas L."/>
            <person name="Rohde M."/>
            <person name="Galperin M.Y."/>
            <person name="Jogler C."/>
        </authorList>
    </citation>
    <scope>NUCLEOTIDE SEQUENCE [LARGE SCALE GENOMIC DNA]</scope>
    <source>
        <strain evidence="2 3">HG66A1</strain>
    </source>
</reference>
<evidence type="ECO:0000313" key="3">
    <source>
        <dbReference type="Proteomes" id="UP000320421"/>
    </source>
</evidence>
<proteinExistence type="predicted"/>
<gene>
    <name evidence="2" type="ORF">HG66A1_57170</name>
</gene>
<dbReference type="EMBL" id="CP036266">
    <property type="protein sequence ID" value="QDT23892.1"/>
    <property type="molecule type" value="Genomic_DNA"/>
</dbReference>
<organism evidence="2 3">
    <name type="scientific">Gimesia chilikensis</name>
    <dbReference type="NCBI Taxonomy" id="2605989"/>
    <lineage>
        <taxon>Bacteria</taxon>
        <taxon>Pseudomonadati</taxon>
        <taxon>Planctomycetota</taxon>
        <taxon>Planctomycetia</taxon>
        <taxon>Planctomycetales</taxon>
        <taxon>Planctomycetaceae</taxon>
        <taxon>Gimesia</taxon>
    </lineage>
</organism>
<feature type="chain" id="PRO_5021917576" evidence="1">
    <location>
        <begin position="21"/>
        <end position="175"/>
    </location>
</feature>